<accession>A0A8H3KVP9</accession>
<proteinExistence type="predicted"/>
<dbReference type="EMBL" id="BLAL01000012">
    <property type="protein sequence ID" value="GES74820.1"/>
    <property type="molecule type" value="Genomic_DNA"/>
</dbReference>
<evidence type="ECO:0000313" key="1">
    <source>
        <dbReference type="EMBL" id="GES74820.1"/>
    </source>
</evidence>
<sequence>MFGLVNGFCDQKSEQSEPNIHCVITMFETYIIVTFRSNLVVYENGQEAPLPRQSPSPLQRQGVAIELYDVQASNFYCNVNHKSYILASNANDQQQNIF</sequence>
<comment type="caution">
    <text evidence="1">The sequence shown here is derived from an EMBL/GenBank/DDBJ whole genome shotgun (WGS) entry which is preliminary data.</text>
</comment>
<dbReference type="Proteomes" id="UP000615446">
    <property type="component" value="Unassembled WGS sequence"/>
</dbReference>
<name>A0A8H3KVP9_9GLOM</name>
<gene>
    <name evidence="1" type="ORF">RCL2_000228400</name>
</gene>
<dbReference type="AlphaFoldDB" id="A0A8H3KVP9"/>
<protein>
    <submittedName>
        <fullName evidence="1">Uncharacterized protein</fullName>
    </submittedName>
</protein>
<evidence type="ECO:0000313" key="2">
    <source>
        <dbReference type="Proteomes" id="UP000615446"/>
    </source>
</evidence>
<organism evidence="1 2">
    <name type="scientific">Rhizophagus clarus</name>
    <dbReference type="NCBI Taxonomy" id="94130"/>
    <lineage>
        <taxon>Eukaryota</taxon>
        <taxon>Fungi</taxon>
        <taxon>Fungi incertae sedis</taxon>
        <taxon>Mucoromycota</taxon>
        <taxon>Glomeromycotina</taxon>
        <taxon>Glomeromycetes</taxon>
        <taxon>Glomerales</taxon>
        <taxon>Glomeraceae</taxon>
        <taxon>Rhizophagus</taxon>
    </lineage>
</organism>
<reference evidence="1" key="1">
    <citation type="submission" date="2019-10" db="EMBL/GenBank/DDBJ databases">
        <title>Conservation and host-specific expression of non-tandemly repeated heterogenous ribosome RNA gene in arbuscular mycorrhizal fungi.</title>
        <authorList>
            <person name="Maeda T."/>
            <person name="Kobayashi Y."/>
            <person name="Nakagawa T."/>
            <person name="Ezawa T."/>
            <person name="Yamaguchi K."/>
            <person name="Bino T."/>
            <person name="Nishimoto Y."/>
            <person name="Shigenobu S."/>
            <person name="Kawaguchi M."/>
        </authorList>
    </citation>
    <scope>NUCLEOTIDE SEQUENCE</scope>
    <source>
        <strain evidence="1">HR1</strain>
    </source>
</reference>